<keyword evidence="2" id="KW-1185">Reference proteome</keyword>
<organism evidence="1 2">
    <name type="scientific">Plectosphaerella plurivora</name>
    <dbReference type="NCBI Taxonomy" id="936078"/>
    <lineage>
        <taxon>Eukaryota</taxon>
        <taxon>Fungi</taxon>
        <taxon>Dikarya</taxon>
        <taxon>Ascomycota</taxon>
        <taxon>Pezizomycotina</taxon>
        <taxon>Sordariomycetes</taxon>
        <taxon>Hypocreomycetidae</taxon>
        <taxon>Glomerellales</taxon>
        <taxon>Plectosphaerellaceae</taxon>
        <taxon>Plectosphaerella</taxon>
    </lineage>
</organism>
<evidence type="ECO:0000313" key="1">
    <source>
        <dbReference type="EMBL" id="KAH6682259.1"/>
    </source>
</evidence>
<comment type="caution">
    <text evidence="1">The sequence shown here is derived from an EMBL/GenBank/DDBJ whole genome shotgun (WGS) entry which is preliminary data.</text>
</comment>
<gene>
    <name evidence="1" type="ORF">F5X68DRAFT_263243</name>
</gene>
<protein>
    <submittedName>
        <fullName evidence="1">Uncharacterized protein</fullName>
    </submittedName>
</protein>
<accession>A0A9P8V8V0</accession>
<name>A0A9P8V8V0_9PEZI</name>
<dbReference type="Proteomes" id="UP000770015">
    <property type="component" value="Unassembled WGS sequence"/>
</dbReference>
<dbReference type="EMBL" id="JAGSXJ010000018">
    <property type="protein sequence ID" value="KAH6682259.1"/>
    <property type="molecule type" value="Genomic_DNA"/>
</dbReference>
<reference evidence="1" key="1">
    <citation type="journal article" date="2021" name="Nat. Commun.">
        <title>Genetic determinants of endophytism in the Arabidopsis root mycobiome.</title>
        <authorList>
            <person name="Mesny F."/>
            <person name="Miyauchi S."/>
            <person name="Thiergart T."/>
            <person name="Pickel B."/>
            <person name="Atanasova L."/>
            <person name="Karlsson M."/>
            <person name="Huettel B."/>
            <person name="Barry K.W."/>
            <person name="Haridas S."/>
            <person name="Chen C."/>
            <person name="Bauer D."/>
            <person name="Andreopoulos W."/>
            <person name="Pangilinan J."/>
            <person name="LaButti K."/>
            <person name="Riley R."/>
            <person name="Lipzen A."/>
            <person name="Clum A."/>
            <person name="Drula E."/>
            <person name="Henrissat B."/>
            <person name="Kohler A."/>
            <person name="Grigoriev I.V."/>
            <person name="Martin F.M."/>
            <person name="Hacquard S."/>
        </authorList>
    </citation>
    <scope>NUCLEOTIDE SEQUENCE</scope>
    <source>
        <strain evidence="1">MPI-SDFR-AT-0117</strain>
    </source>
</reference>
<dbReference type="AlphaFoldDB" id="A0A9P8V8V0"/>
<sequence length="156" mass="18030">MSVDRPRIISQELDSPEYDNYLRILLEDLPLNFETILAPLPYDEESWTVAQISRDSTGTLQAALSSPAKTHVKNVWHPQLVDFLHLQRVEQLTLLTRECTWNEQPQPEHLLGIAKMARFEWEIPYIEAETKAYRLSEGTGLAPRFLGHIHEEGRVI</sequence>
<dbReference type="OrthoDB" id="2687876at2759"/>
<evidence type="ECO:0000313" key="2">
    <source>
        <dbReference type="Proteomes" id="UP000770015"/>
    </source>
</evidence>
<proteinExistence type="predicted"/>